<evidence type="ECO:0000256" key="6">
    <source>
        <dbReference type="ARBA" id="ARBA00023136"/>
    </source>
</evidence>
<evidence type="ECO:0000313" key="8">
    <source>
        <dbReference type="EMBL" id="CDK25749.1"/>
    </source>
</evidence>
<gene>
    <name evidence="8" type="ORF">KUCA_T00001719001</name>
</gene>
<evidence type="ECO:0000256" key="7">
    <source>
        <dbReference type="SAM" id="Phobius"/>
    </source>
</evidence>
<dbReference type="Proteomes" id="UP000019384">
    <property type="component" value="Unassembled WGS sequence"/>
</dbReference>
<evidence type="ECO:0000256" key="4">
    <source>
        <dbReference type="ARBA" id="ARBA00022692"/>
    </source>
</evidence>
<dbReference type="PANTHER" id="PTHR13116:SF5">
    <property type="entry name" value="ER MEMBRANE PROTEIN COMPLEX SUBUNIT 3"/>
    <property type="match status" value="1"/>
</dbReference>
<feature type="transmembrane region" description="Helical" evidence="7">
    <location>
        <begin position="12"/>
        <end position="34"/>
    </location>
</feature>
<keyword evidence="5 7" id="KW-1133">Transmembrane helix</keyword>
<evidence type="ECO:0000256" key="1">
    <source>
        <dbReference type="ARBA" id="ARBA00004141"/>
    </source>
</evidence>
<evidence type="ECO:0000256" key="2">
    <source>
        <dbReference type="ARBA" id="ARBA00005376"/>
    </source>
</evidence>
<evidence type="ECO:0000313" key="9">
    <source>
        <dbReference type="Proteomes" id="UP000019384"/>
    </source>
</evidence>
<reference evidence="8" key="1">
    <citation type="submission" date="2013-12" db="EMBL/GenBank/DDBJ databases">
        <authorList>
            <person name="Genoscope - CEA"/>
        </authorList>
    </citation>
    <scope>NUCLEOTIDE SEQUENCE</scope>
    <source>
        <strain evidence="8">CBS 1993</strain>
    </source>
</reference>
<keyword evidence="6 7" id="KW-0472">Membrane</keyword>
<comment type="subcellular location">
    <subcellularLocation>
        <location evidence="1">Membrane</location>
        <topology evidence="1">Multi-pass membrane protein</topology>
    </subcellularLocation>
</comment>
<dbReference type="PANTHER" id="PTHR13116">
    <property type="entry name" value="ER MEMBRANE PROTEIN COMPLEX SUBUNIT 3"/>
    <property type="match status" value="1"/>
</dbReference>
<accession>W6MHJ9</accession>
<dbReference type="AlphaFoldDB" id="W6MHJ9"/>
<sequence length="53" mass="6114">MSTQELLLDPSLRYWVLLPISFVMVLVGILRTYITVLLQPSPKIAEWGNLKEQ</sequence>
<name>W6MHJ9_9ASCO</name>
<dbReference type="Pfam" id="PF01956">
    <property type="entry name" value="EMC3_TMCO1"/>
    <property type="match status" value="1"/>
</dbReference>
<keyword evidence="9" id="KW-1185">Reference proteome</keyword>
<evidence type="ECO:0000256" key="5">
    <source>
        <dbReference type="ARBA" id="ARBA00022989"/>
    </source>
</evidence>
<comment type="similarity">
    <text evidence="2">Belongs to the EMC3 family.</text>
</comment>
<dbReference type="RefSeq" id="XP_022457760.1">
    <property type="nucleotide sequence ID" value="XM_022603928.1"/>
</dbReference>
<proteinExistence type="inferred from homology"/>
<dbReference type="OrthoDB" id="6745403at2759"/>
<reference evidence="8" key="2">
    <citation type="submission" date="2014-02" db="EMBL/GenBank/DDBJ databases">
        <title>Complete DNA sequence of /Kuraishia capsulata/ illustrates novel genomic features among budding yeasts (/Saccharomycotina/).</title>
        <authorList>
            <person name="Morales L."/>
            <person name="Noel B."/>
            <person name="Porcel B."/>
            <person name="Marcet-Houben M."/>
            <person name="Hullo M-F."/>
            <person name="Sacerdot C."/>
            <person name="Tekaia F."/>
            <person name="Leh-Louis V."/>
            <person name="Despons L."/>
            <person name="Khanna V."/>
            <person name="Aury J-M."/>
            <person name="Barbe V."/>
            <person name="Couloux A."/>
            <person name="Labadie K."/>
            <person name="Pelletier E."/>
            <person name="Souciet J-L."/>
            <person name="Boekhout T."/>
            <person name="Gabaldon T."/>
            <person name="Wincker P."/>
            <person name="Dujon B."/>
        </authorList>
    </citation>
    <scope>NUCLEOTIDE SEQUENCE</scope>
    <source>
        <strain evidence="8">CBS 1993</strain>
    </source>
</reference>
<dbReference type="GO" id="GO:0034975">
    <property type="term" value="P:protein folding in endoplasmic reticulum"/>
    <property type="evidence" value="ECO:0007669"/>
    <property type="project" value="TreeGrafter"/>
</dbReference>
<evidence type="ECO:0000256" key="3">
    <source>
        <dbReference type="ARBA" id="ARBA00020822"/>
    </source>
</evidence>
<dbReference type="EMBL" id="HG793126">
    <property type="protein sequence ID" value="CDK25749.1"/>
    <property type="molecule type" value="Genomic_DNA"/>
</dbReference>
<keyword evidence="4 7" id="KW-0812">Transmembrane</keyword>
<dbReference type="InterPro" id="IPR008568">
    <property type="entry name" value="EMC3"/>
</dbReference>
<dbReference type="GO" id="GO:0072546">
    <property type="term" value="C:EMC complex"/>
    <property type="evidence" value="ECO:0007669"/>
    <property type="project" value="TreeGrafter"/>
</dbReference>
<organism evidence="8 9">
    <name type="scientific">Kuraishia capsulata CBS 1993</name>
    <dbReference type="NCBI Taxonomy" id="1382522"/>
    <lineage>
        <taxon>Eukaryota</taxon>
        <taxon>Fungi</taxon>
        <taxon>Dikarya</taxon>
        <taxon>Ascomycota</taxon>
        <taxon>Saccharomycotina</taxon>
        <taxon>Pichiomycetes</taxon>
        <taxon>Pichiales</taxon>
        <taxon>Pichiaceae</taxon>
        <taxon>Kuraishia</taxon>
    </lineage>
</organism>
<dbReference type="InterPro" id="IPR002809">
    <property type="entry name" value="EMC3/TMCO1"/>
</dbReference>
<dbReference type="GeneID" id="34519148"/>
<dbReference type="HOGENOM" id="CLU_3069009_0_0_1"/>
<protein>
    <recommendedName>
        <fullName evidence="3">ER membrane protein complex subunit 3</fullName>
    </recommendedName>
</protein>
<dbReference type="STRING" id="1382522.W6MHJ9"/>